<dbReference type="AlphaFoldDB" id="A0A0W0TMN0"/>
<dbReference type="CDD" id="cd02619">
    <property type="entry name" value="Peptidase_C1"/>
    <property type="match status" value="1"/>
</dbReference>
<dbReference type="GO" id="GO:0006508">
    <property type="term" value="P:proteolysis"/>
    <property type="evidence" value="ECO:0007669"/>
    <property type="project" value="UniProtKB-KW"/>
</dbReference>
<evidence type="ECO:0000313" key="2">
    <source>
        <dbReference type="EMBL" id="KTC96858.1"/>
    </source>
</evidence>
<dbReference type="SUPFAM" id="SSF54001">
    <property type="entry name" value="Cysteine proteinases"/>
    <property type="match status" value="1"/>
</dbReference>
<dbReference type="GO" id="GO:0070005">
    <property type="term" value="F:cysteine-type aminopeptidase activity"/>
    <property type="evidence" value="ECO:0007669"/>
    <property type="project" value="InterPro"/>
</dbReference>
<dbReference type="STRING" id="453.Lfee_1770"/>
<dbReference type="Pfam" id="PF03051">
    <property type="entry name" value="Peptidase_C1_2"/>
    <property type="match status" value="1"/>
</dbReference>
<evidence type="ECO:0000313" key="4">
    <source>
        <dbReference type="Proteomes" id="UP000054698"/>
    </source>
</evidence>
<dbReference type="Gene3D" id="3.90.70.10">
    <property type="entry name" value="Cysteine proteinases"/>
    <property type="match status" value="1"/>
</dbReference>
<feature type="chain" id="PRO_5036299241" evidence="1">
    <location>
        <begin position="19"/>
        <end position="370"/>
    </location>
</feature>
<gene>
    <name evidence="2" type="ORF">Lfee_1770</name>
    <name evidence="3" type="ORF">NCTC12022_01645</name>
</gene>
<dbReference type="EMBL" id="UASS01000013">
    <property type="protein sequence ID" value="SPX60908.1"/>
    <property type="molecule type" value="Genomic_DNA"/>
</dbReference>
<dbReference type="InterPro" id="IPR038765">
    <property type="entry name" value="Papain-like_cys_pep_sf"/>
</dbReference>
<keyword evidence="1" id="KW-0732">Signal</keyword>
<evidence type="ECO:0000313" key="5">
    <source>
        <dbReference type="Proteomes" id="UP000251942"/>
    </source>
</evidence>
<evidence type="ECO:0000256" key="1">
    <source>
        <dbReference type="SAM" id="SignalP"/>
    </source>
</evidence>
<dbReference type="InterPro" id="IPR004134">
    <property type="entry name" value="Peptidase_C1B"/>
</dbReference>
<dbReference type="RefSeq" id="WP_058445920.1">
    <property type="nucleotide sequence ID" value="NZ_CAAAHT010000002.1"/>
</dbReference>
<dbReference type="EMBL" id="LNYB01000080">
    <property type="protein sequence ID" value="KTC96858.1"/>
    <property type="molecule type" value="Genomic_DNA"/>
</dbReference>
<reference evidence="3 5" key="2">
    <citation type="submission" date="2018-06" db="EMBL/GenBank/DDBJ databases">
        <authorList>
            <consortium name="Pathogen Informatics"/>
            <person name="Doyle S."/>
        </authorList>
    </citation>
    <scope>NUCLEOTIDE SEQUENCE [LARGE SCALE GENOMIC DNA]</scope>
    <source>
        <strain evidence="3 5">NCTC12022</strain>
    </source>
</reference>
<accession>A0A0W0TMN0</accession>
<sequence length="370" mass="40461">MKLARLAVLLMAVSGSLAAEDVKLVGTITQTVKSPPSSPVTMKATRRAVVIPKAQIKKITLLKVKLSERARQKLVHKAQNALTDIKQLVHPAEEPIAGNYPMQIQLGMNNVPVLNQGAHGTCTTFACTAAIDAALNKGDYISQLCQLQLGSYLEKSGYAISGWEGAFGRTIMSQMEIFGIVSKEQQAAHSCAGMSEYPLYENAPADSTMNVEDFHQISERLDDKQIVWSPILDVYQAFTDRTNGRKILNDVKASLRAGDRLILGVLLVDLDIGTVGAVGTHNAVEDTWLLTPEIALDILLNPSFAGHQMIITGYDDNAVAVDNRGHEHHGLLTLRNSWGDKIGDQGDFYMSYDYFKLLVTEVLRIRSASL</sequence>
<organism evidence="2 4">
    <name type="scientific">Legionella feeleii</name>
    <dbReference type="NCBI Taxonomy" id="453"/>
    <lineage>
        <taxon>Bacteria</taxon>
        <taxon>Pseudomonadati</taxon>
        <taxon>Pseudomonadota</taxon>
        <taxon>Gammaproteobacteria</taxon>
        <taxon>Legionellales</taxon>
        <taxon>Legionellaceae</taxon>
        <taxon>Legionella</taxon>
    </lineage>
</organism>
<keyword evidence="4" id="KW-1185">Reference proteome</keyword>
<dbReference type="Proteomes" id="UP000251942">
    <property type="component" value="Unassembled WGS sequence"/>
</dbReference>
<feature type="signal peptide" evidence="1">
    <location>
        <begin position="1"/>
        <end position="18"/>
    </location>
</feature>
<protein>
    <submittedName>
        <fullName evidence="2 3">Cysteine protease</fullName>
    </submittedName>
</protein>
<keyword evidence="2" id="KW-0645">Protease</keyword>
<proteinExistence type="predicted"/>
<keyword evidence="2" id="KW-0378">Hydrolase</keyword>
<dbReference type="PATRIC" id="fig|453.4.peg.1944"/>
<name>A0A0W0TMN0_9GAMM</name>
<dbReference type="Proteomes" id="UP000054698">
    <property type="component" value="Unassembled WGS sequence"/>
</dbReference>
<reference evidence="2 4" key="1">
    <citation type="submission" date="2015-11" db="EMBL/GenBank/DDBJ databases">
        <title>Genomic analysis of 38 Legionella species identifies large and diverse effector repertoires.</title>
        <authorList>
            <person name="Burstein D."/>
            <person name="Amaro F."/>
            <person name="Zusman T."/>
            <person name="Lifshitz Z."/>
            <person name="Cohen O."/>
            <person name="Gilbert J.A."/>
            <person name="Pupko T."/>
            <person name="Shuman H.A."/>
            <person name="Segal G."/>
        </authorList>
    </citation>
    <scope>NUCLEOTIDE SEQUENCE [LARGE SCALE GENOMIC DNA]</scope>
    <source>
        <strain evidence="2 4">WO-44C</strain>
    </source>
</reference>
<evidence type="ECO:0000313" key="3">
    <source>
        <dbReference type="EMBL" id="SPX60908.1"/>
    </source>
</evidence>